<gene>
    <name evidence="3" type="ORF">AXF42_Ash009040</name>
</gene>
<keyword evidence="1" id="KW-0812">Transmembrane</keyword>
<protein>
    <submittedName>
        <fullName evidence="3">Uncharacterized protein</fullName>
    </submittedName>
</protein>
<dbReference type="AlphaFoldDB" id="A0A2I0ADC2"/>
<sequence length="110" mass="11705">MSLFLLSCLAFAGLLSSLADARSDPVPARSILLELGVETQTSADPPLPMPLRLSPGAAAPEVFPHLHHRRPKLEVAAAEAIAVGFVAAVVAAIFIYIRVTRNRSGENSKY</sequence>
<feature type="chain" id="PRO_5014177634" evidence="2">
    <location>
        <begin position="22"/>
        <end position="110"/>
    </location>
</feature>
<organism evidence="3 4">
    <name type="scientific">Apostasia shenzhenica</name>
    <dbReference type="NCBI Taxonomy" id="1088818"/>
    <lineage>
        <taxon>Eukaryota</taxon>
        <taxon>Viridiplantae</taxon>
        <taxon>Streptophyta</taxon>
        <taxon>Embryophyta</taxon>
        <taxon>Tracheophyta</taxon>
        <taxon>Spermatophyta</taxon>
        <taxon>Magnoliopsida</taxon>
        <taxon>Liliopsida</taxon>
        <taxon>Asparagales</taxon>
        <taxon>Orchidaceae</taxon>
        <taxon>Apostasioideae</taxon>
        <taxon>Apostasia</taxon>
    </lineage>
</organism>
<reference evidence="3 4" key="1">
    <citation type="journal article" date="2017" name="Nature">
        <title>The Apostasia genome and the evolution of orchids.</title>
        <authorList>
            <person name="Zhang G.Q."/>
            <person name="Liu K.W."/>
            <person name="Li Z."/>
            <person name="Lohaus R."/>
            <person name="Hsiao Y.Y."/>
            <person name="Niu S.C."/>
            <person name="Wang J.Y."/>
            <person name="Lin Y.C."/>
            <person name="Xu Q."/>
            <person name="Chen L.J."/>
            <person name="Yoshida K."/>
            <person name="Fujiwara S."/>
            <person name="Wang Z.W."/>
            <person name="Zhang Y.Q."/>
            <person name="Mitsuda N."/>
            <person name="Wang M."/>
            <person name="Liu G.H."/>
            <person name="Pecoraro L."/>
            <person name="Huang H.X."/>
            <person name="Xiao X.J."/>
            <person name="Lin M."/>
            <person name="Wu X.Y."/>
            <person name="Wu W.L."/>
            <person name="Chen Y.Y."/>
            <person name="Chang S.B."/>
            <person name="Sakamoto S."/>
            <person name="Ohme-Takagi M."/>
            <person name="Yagi M."/>
            <person name="Zeng S.J."/>
            <person name="Shen C.Y."/>
            <person name="Yeh C.M."/>
            <person name="Luo Y.B."/>
            <person name="Tsai W.C."/>
            <person name="Van de Peer Y."/>
            <person name="Liu Z.J."/>
        </authorList>
    </citation>
    <scope>NUCLEOTIDE SEQUENCE [LARGE SCALE GENOMIC DNA]</scope>
    <source>
        <strain evidence="4">cv. Shenzhen</strain>
        <tissue evidence="3">Stem</tissue>
    </source>
</reference>
<dbReference type="PANTHER" id="PTHR34558">
    <property type="entry name" value="EXPRESSED PROTEIN"/>
    <property type="match status" value="1"/>
</dbReference>
<evidence type="ECO:0000256" key="2">
    <source>
        <dbReference type="SAM" id="SignalP"/>
    </source>
</evidence>
<evidence type="ECO:0000313" key="3">
    <source>
        <dbReference type="EMBL" id="PKA53544.1"/>
    </source>
</evidence>
<evidence type="ECO:0000256" key="1">
    <source>
        <dbReference type="SAM" id="Phobius"/>
    </source>
</evidence>
<keyword evidence="1" id="KW-1133">Transmembrane helix</keyword>
<dbReference type="Proteomes" id="UP000236161">
    <property type="component" value="Unassembled WGS sequence"/>
</dbReference>
<proteinExistence type="predicted"/>
<evidence type="ECO:0000313" key="4">
    <source>
        <dbReference type="Proteomes" id="UP000236161"/>
    </source>
</evidence>
<dbReference type="PANTHER" id="PTHR34558:SF9">
    <property type="entry name" value="F3L24.15 PROTEIN"/>
    <property type="match status" value="1"/>
</dbReference>
<feature type="transmembrane region" description="Helical" evidence="1">
    <location>
        <begin position="75"/>
        <end position="97"/>
    </location>
</feature>
<name>A0A2I0ADC2_9ASPA</name>
<keyword evidence="4" id="KW-1185">Reference proteome</keyword>
<accession>A0A2I0ADC2</accession>
<feature type="signal peptide" evidence="2">
    <location>
        <begin position="1"/>
        <end position="21"/>
    </location>
</feature>
<keyword evidence="1" id="KW-0472">Membrane</keyword>
<keyword evidence="2" id="KW-0732">Signal</keyword>
<dbReference type="EMBL" id="KZ451993">
    <property type="protein sequence ID" value="PKA53544.1"/>
    <property type="molecule type" value="Genomic_DNA"/>
</dbReference>